<evidence type="ECO:0000256" key="1">
    <source>
        <dbReference type="SAM" id="MobiDB-lite"/>
    </source>
</evidence>
<dbReference type="Pfam" id="PF14223">
    <property type="entry name" value="Retrotran_gag_2"/>
    <property type="match status" value="1"/>
</dbReference>
<proteinExistence type="predicted"/>
<feature type="region of interest" description="Disordered" evidence="1">
    <location>
        <begin position="83"/>
        <end position="109"/>
    </location>
</feature>
<dbReference type="OrthoDB" id="913984at2759"/>
<reference evidence="3" key="2">
    <citation type="submission" date="2019-10" db="EMBL/GenBank/DDBJ databases">
        <title>A de novo genome assembly of a pear dwarfing rootstock.</title>
        <authorList>
            <person name="Wang F."/>
            <person name="Wang J."/>
            <person name="Li S."/>
            <person name="Zhang Y."/>
            <person name="Fang M."/>
            <person name="Ma L."/>
            <person name="Zhao Y."/>
            <person name="Jiang S."/>
        </authorList>
    </citation>
    <scope>NUCLEOTIDE SEQUENCE [LARGE SCALE GENOMIC DNA]</scope>
</reference>
<keyword evidence="3" id="KW-1185">Reference proteome</keyword>
<reference evidence="2 3" key="3">
    <citation type="submission" date="2019-11" db="EMBL/GenBank/DDBJ databases">
        <title>A de novo genome assembly of a pear dwarfing rootstock.</title>
        <authorList>
            <person name="Wang F."/>
            <person name="Wang J."/>
            <person name="Li S."/>
            <person name="Zhang Y."/>
            <person name="Fang M."/>
            <person name="Ma L."/>
            <person name="Zhao Y."/>
            <person name="Jiang S."/>
        </authorList>
    </citation>
    <scope>NUCLEOTIDE SEQUENCE [LARGE SCALE GENOMIC DNA]</scope>
    <source>
        <strain evidence="2">S2</strain>
        <tissue evidence="2">Leaf</tissue>
    </source>
</reference>
<protein>
    <submittedName>
        <fullName evidence="2">Protein HASTY 1-like</fullName>
    </submittedName>
</protein>
<dbReference type="AlphaFoldDB" id="A0A5N5HI87"/>
<feature type="compositionally biased region" description="Polar residues" evidence="1">
    <location>
        <begin position="87"/>
        <end position="101"/>
    </location>
</feature>
<dbReference type="PANTHER" id="PTHR47481:SF22">
    <property type="entry name" value="RETROTRANSPOSON GAG DOMAIN-CONTAINING PROTEIN"/>
    <property type="match status" value="1"/>
</dbReference>
<sequence>MLRLKGIRDQLISAGEKISDNDYIIVVLSGLPTDFEVIKTVILARDSIMSLKDFRAQLLGAEASIEARIQVFSNSMSTMYVQGDGAKSSNSQGGDTSSNFQEGRRHTAPNCYNRANNNGQPSNFVVCQIYGKKGHIALECYHKNNFLYQGNPPPPSLTALSTQTNMRQPNTNVINDNGFNDAETWILDTGATHHMTANYHRQWGRFDSQKHWFLSHY</sequence>
<evidence type="ECO:0000313" key="3">
    <source>
        <dbReference type="Proteomes" id="UP000327157"/>
    </source>
</evidence>
<dbReference type="Proteomes" id="UP000327157">
    <property type="component" value="Chromosome 8"/>
</dbReference>
<evidence type="ECO:0000313" key="2">
    <source>
        <dbReference type="EMBL" id="KAB2627709.1"/>
    </source>
</evidence>
<dbReference type="EMBL" id="SMOL01000148">
    <property type="protein sequence ID" value="KAB2627709.1"/>
    <property type="molecule type" value="Genomic_DNA"/>
</dbReference>
<accession>A0A5N5HI87</accession>
<gene>
    <name evidence="2" type="ORF">D8674_032504</name>
</gene>
<dbReference type="PANTHER" id="PTHR47481">
    <property type="match status" value="1"/>
</dbReference>
<name>A0A5N5HI87_9ROSA</name>
<reference evidence="2 3" key="1">
    <citation type="submission" date="2019-09" db="EMBL/GenBank/DDBJ databases">
        <authorList>
            <person name="Ou C."/>
        </authorList>
    </citation>
    <scope>NUCLEOTIDE SEQUENCE [LARGE SCALE GENOMIC DNA]</scope>
    <source>
        <strain evidence="2">S2</strain>
        <tissue evidence="2">Leaf</tissue>
    </source>
</reference>
<organism evidence="2 3">
    <name type="scientific">Pyrus ussuriensis x Pyrus communis</name>
    <dbReference type="NCBI Taxonomy" id="2448454"/>
    <lineage>
        <taxon>Eukaryota</taxon>
        <taxon>Viridiplantae</taxon>
        <taxon>Streptophyta</taxon>
        <taxon>Embryophyta</taxon>
        <taxon>Tracheophyta</taxon>
        <taxon>Spermatophyta</taxon>
        <taxon>Magnoliopsida</taxon>
        <taxon>eudicotyledons</taxon>
        <taxon>Gunneridae</taxon>
        <taxon>Pentapetalae</taxon>
        <taxon>rosids</taxon>
        <taxon>fabids</taxon>
        <taxon>Rosales</taxon>
        <taxon>Rosaceae</taxon>
        <taxon>Amygdaloideae</taxon>
        <taxon>Maleae</taxon>
        <taxon>Pyrus</taxon>
    </lineage>
</organism>
<comment type="caution">
    <text evidence="2">The sequence shown here is derived from an EMBL/GenBank/DDBJ whole genome shotgun (WGS) entry which is preliminary data.</text>
</comment>